<comment type="caution">
    <text evidence="2">The sequence shown here is derived from an EMBL/GenBank/DDBJ whole genome shotgun (WGS) entry which is preliminary data.</text>
</comment>
<dbReference type="Proteomes" id="UP000823749">
    <property type="component" value="Chromosome 13"/>
</dbReference>
<proteinExistence type="predicted"/>
<reference evidence="2 3" key="1">
    <citation type="submission" date="2020-08" db="EMBL/GenBank/DDBJ databases">
        <title>Plant Genome Project.</title>
        <authorList>
            <person name="Zhang R.-G."/>
        </authorList>
    </citation>
    <scope>NUCLEOTIDE SEQUENCE [LARGE SCALE GENOMIC DNA]</scope>
    <source>
        <strain evidence="2">WSP0</strain>
        <tissue evidence="2">Leaf</tissue>
    </source>
</reference>
<feature type="region of interest" description="Disordered" evidence="1">
    <location>
        <begin position="1"/>
        <end position="20"/>
    </location>
</feature>
<dbReference type="EMBL" id="JACTNZ010000013">
    <property type="protein sequence ID" value="KAG5515125.1"/>
    <property type="molecule type" value="Genomic_DNA"/>
</dbReference>
<accession>A0AAV6HN20</accession>
<keyword evidence="3" id="KW-1185">Reference proteome</keyword>
<dbReference type="AlphaFoldDB" id="A0AAV6HN20"/>
<evidence type="ECO:0000313" key="2">
    <source>
        <dbReference type="EMBL" id="KAG5515125.1"/>
    </source>
</evidence>
<feature type="region of interest" description="Disordered" evidence="1">
    <location>
        <begin position="26"/>
        <end position="50"/>
    </location>
</feature>
<sequence>MDEDTVELSTNGNDNNLVEPKIHIATTPNGDEESQHLNEKPNVLSDGKDTEVDPAKCDRLKLALYKGDYALAYGKAFFPLGPSSFESEGKSMANPITSEPDPSLLSPTKVKTLLSSTLSSLASNQISRDISICSWAFSECFGQIF</sequence>
<protein>
    <submittedName>
        <fullName evidence="2">Uncharacterized protein</fullName>
    </submittedName>
</protein>
<evidence type="ECO:0000313" key="3">
    <source>
        <dbReference type="Proteomes" id="UP000823749"/>
    </source>
</evidence>
<gene>
    <name evidence="2" type="ORF">RHGRI_036234</name>
</gene>
<organism evidence="2 3">
    <name type="scientific">Rhododendron griersonianum</name>
    <dbReference type="NCBI Taxonomy" id="479676"/>
    <lineage>
        <taxon>Eukaryota</taxon>
        <taxon>Viridiplantae</taxon>
        <taxon>Streptophyta</taxon>
        <taxon>Embryophyta</taxon>
        <taxon>Tracheophyta</taxon>
        <taxon>Spermatophyta</taxon>
        <taxon>Magnoliopsida</taxon>
        <taxon>eudicotyledons</taxon>
        <taxon>Gunneridae</taxon>
        <taxon>Pentapetalae</taxon>
        <taxon>asterids</taxon>
        <taxon>Ericales</taxon>
        <taxon>Ericaceae</taxon>
        <taxon>Ericoideae</taxon>
        <taxon>Rhodoreae</taxon>
        <taxon>Rhododendron</taxon>
    </lineage>
</organism>
<name>A0AAV6HN20_9ERIC</name>
<feature type="compositionally biased region" description="Polar residues" evidence="1">
    <location>
        <begin position="7"/>
        <end position="16"/>
    </location>
</feature>
<evidence type="ECO:0000256" key="1">
    <source>
        <dbReference type="SAM" id="MobiDB-lite"/>
    </source>
</evidence>